<feature type="transmembrane region" description="Helical" evidence="6">
    <location>
        <begin position="238"/>
        <end position="257"/>
    </location>
</feature>
<accession>A0ABP8WUU3</accession>
<evidence type="ECO:0000313" key="8">
    <source>
        <dbReference type="EMBL" id="GAA4693955.1"/>
    </source>
</evidence>
<keyword evidence="3 6" id="KW-0812">Transmembrane</keyword>
<keyword evidence="5 6" id="KW-0472">Membrane</keyword>
<organism evidence="8 9">
    <name type="scientific">Nocardioides nanhaiensis</name>
    <dbReference type="NCBI Taxonomy" id="1476871"/>
    <lineage>
        <taxon>Bacteria</taxon>
        <taxon>Bacillati</taxon>
        <taxon>Actinomycetota</taxon>
        <taxon>Actinomycetes</taxon>
        <taxon>Propionibacteriales</taxon>
        <taxon>Nocardioidaceae</taxon>
        <taxon>Nocardioides</taxon>
    </lineage>
</organism>
<dbReference type="SUPFAM" id="SSF103481">
    <property type="entry name" value="Multidrug resistance efflux transporter EmrE"/>
    <property type="match status" value="2"/>
</dbReference>
<dbReference type="PANTHER" id="PTHR32322:SF9">
    <property type="entry name" value="AMINO-ACID METABOLITE EFFLUX PUMP-RELATED"/>
    <property type="match status" value="1"/>
</dbReference>
<dbReference type="Proteomes" id="UP001500621">
    <property type="component" value="Unassembled WGS sequence"/>
</dbReference>
<evidence type="ECO:0000259" key="7">
    <source>
        <dbReference type="Pfam" id="PF00892"/>
    </source>
</evidence>
<feature type="transmembrane region" description="Helical" evidence="6">
    <location>
        <begin position="33"/>
        <end position="51"/>
    </location>
</feature>
<dbReference type="RefSeq" id="WP_345268278.1">
    <property type="nucleotide sequence ID" value="NZ_BAABIM010000004.1"/>
</dbReference>
<evidence type="ECO:0000256" key="1">
    <source>
        <dbReference type="ARBA" id="ARBA00004141"/>
    </source>
</evidence>
<comment type="caution">
    <text evidence="8">The sequence shown here is derived from an EMBL/GenBank/DDBJ whole genome shotgun (WGS) entry which is preliminary data.</text>
</comment>
<feature type="transmembrane region" description="Helical" evidence="6">
    <location>
        <begin position="263"/>
        <end position="280"/>
    </location>
</feature>
<evidence type="ECO:0000256" key="3">
    <source>
        <dbReference type="ARBA" id="ARBA00022692"/>
    </source>
</evidence>
<comment type="similarity">
    <text evidence="2">Belongs to the EamA transporter family.</text>
</comment>
<evidence type="ECO:0000313" key="9">
    <source>
        <dbReference type="Proteomes" id="UP001500621"/>
    </source>
</evidence>
<dbReference type="InterPro" id="IPR037185">
    <property type="entry name" value="EmrE-like"/>
</dbReference>
<evidence type="ECO:0000256" key="5">
    <source>
        <dbReference type="ARBA" id="ARBA00023136"/>
    </source>
</evidence>
<keyword evidence="4 6" id="KW-1133">Transmembrane helix</keyword>
<keyword evidence="9" id="KW-1185">Reference proteome</keyword>
<comment type="subcellular location">
    <subcellularLocation>
        <location evidence="1">Membrane</location>
        <topology evidence="1">Multi-pass membrane protein</topology>
    </subcellularLocation>
</comment>
<gene>
    <name evidence="8" type="ORF">GCM10023226_34970</name>
</gene>
<feature type="transmembrane region" description="Helical" evidence="6">
    <location>
        <begin position="171"/>
        <end position="190"/>
    </location>
</feature>
<reference evidence="9" key="1">
    <citation type="journal article" date="2019" name="Int. J. Syst. Evol. Microbiol.">
        <title>The Global Catalogue of Microorganisms (GCM) 10K type strain sequencing project: providing services to taxonomists for standard genome sequencing and annotation.</title>
        <authorList>
            <consortium name="The Broad Institute Genomics Platform"/>
            <consortium name="The Broad Institute Genome Sequencing Center for Infectious Disease"/>
            <person name="Wu L."/>
            <person name="Ma J."/>
        </authorList>
    </citation>
    <scope>NUCLEOTIDE SEQUENCE [LARGE SCALE GENOMIC DNA]</scope>
    <source>
        <strain evidence="9">JCM 18127</strain>
    </source>
</reference>
<dbReference type="InterPro" id="IPR050638">
    <property type="entry name" value="AA-Vitamin_Transporters"/>
</dbReference>
<proteinExistence type="inferred from homology"/>
<feature type="transmembrane region" description="Helical" evidence="6">
    <location>
        <begin position="58"/>
        <end position="80"/>
    </location>
</feature>
<dbReference type="EMBL" id="BAABIM010000004">
    <property type="protein sequence ID" value="GAA4693955.1"/>
    <property type="molecule type" value="Genomic_DNA"/>
</dbReference>
<dbReference type="Pfam" id="PF00892">
    <property type="entry name" value="EamA"/>
    <property type="match status" value="2"/>
</dbReference>
<feature type="transmembrane region" description="Helical" evidence="6">
    <location>
        <begin position="115"/>
        <end position="132"/>
    </location>
</feature>
<feature type="transmembrane region" description="Helical" evidence="6">
    <location>
        <begin position="138"/>
        <end position="159"/>
    </location>
</feature>
<protein>
    <submittedName>
        <fullName evidence="8">EamA family transporter</fullName>
    </submittedName>
</protein>
<feature type="domain" description="EamA" evidence="7">
    <location>
        <begin position="141"/>
        <end position="280"/>
    </location>
</feature>
<name>A0ABP8WUU3_9ACTN</name>
<dbReference type="PANTHER" id="PTHR32322">
    <property type="entry name" value="INNER MEMBRANE TRANSPORTER"/>
    <property type="match status" value="1"/>
</dbReference>
<dbReference type="InterPro" id="IPR000620">
    <property type="entry name" value="EamA_dom"/>
</dbReference>
<sequence>MSRRDCLLAALVALVWGLNFVVIDWGMRGVPPLLFLALRFCAVLVPAIWLVPRPTVGWRVVLAVGAFMSLGQFAFLYLALDVGLSPGLASLVLQAQVILTILLAAGVLRERPTTAQAVGVGVGAAGLLVVALGRGGSVPLLGLGLCLLAALSWAIGNVVARSAGAVGGLSLTVWSALVVPVPALLLSLLVDGPAGVVAGLGAFGWEAGLSTLYTAGLASLLGYGLFNGLLGRNPSAQVVPWILLVPVVGMTTAWLLLGEVPTRGELGGGLLLVVGVLVALRGGARRVRRRGAVVDGPPPVVTAPHS</sequence>
<evidence type="ECO:0000256" key="6">
    <source>
        <dbReference type="SAM" id="Phobius"/>
    </source>
</evidence>
<evidence type="ECO:0000256" key="2">
    <source>
        <dbReference type="ARBA" id="ARBA00007362"/>
    </source>
</evidence>
<feature type="domain" description="EamA" evidence="7">
    <location>
        <begin position="6"/>
        <end position="131"/>
    </location>
</feature>
<evidence type="ECO:0000256" key="4">
    <source>
        <dbReference type="ARBA" id="ARBA00022989"/>
    </source>
</evidence>
<feature type="transmembrane region" description="Helical" evidence="6">
    <location>
        <begin position="86"/>
        <end position="108"/>
    </location>
</feature>
<feature type="transmembrane region" description="Helical" evidence="6">
    <location>
        <begin position="202"/>
        <end position="226"/>
    </location>
</feature>